<reference evidence="1 2" key="1">
    <citation type="submission" date="2020-11" db="EMBL/GenBank/DDBJ databases">
        <title>Corynebacterium sp. ZJ-599.</title>
        <authorList>
            <person name="Zhou J."/>
        </authorList>
    </citation>
    <scope>NUCLEOTIDE SEQUENCE [LARGE SCALE GENOMIC DNA]</scope>
    <source>
        <strain evidence="1 2">ZJ-599</strain>
    </source>
</reference>
<proteinExistence type="predicted"/>
<dbReference type="RefSeq" id="WP_165008895.1">
    <property type="nucleotide sequence ID" value="NZ_CP064954.1"/>
</dbReference>
<sequence length="64" mass="6690">MANLVGVKSAEQIDQMVATCNAVMLMAGFDAPEPEIQALGRKIAEGTMTAEEAIAIACRPKPEG</sequence>
<organism evidence="1 2">
    <name type="scientific">Corynebacterium lizhenjunii</name>
    <dbReference type="NCBI Taxonomy" id="2709394"/>
    <lineage>
        <taxon>Bacteria</taxon>
        <taxon>Bacillati</taxon>
        <taxon>Actinomycetota</taxon>
        <taxon>Actinomycetes</taxon>
        <taxon>Mycobacteriales</taxon>
        <taxon>Corynebacteriaceae</taxon>
        <taxon>Corynebacterium</taxon>
    </lineage>
</organism>
<dbReference type="EMBL" id="CP064954">
    <property type="protein sequence ID" value="QPK79421.1"/>
    <property type="molecule type" value="Genomic_DNA"/>
</dbReference>
<dbReference type="KEGG" id="cliz:G7Y31_01485"/>
<gene>
    <name evidence="1" type="ORF">G7Y31_01485</name>
</gene>
<keyword evidence="2" id="KW-1185">Reference proteome</keyword>
<evidence type="ECO:0000313" key="2">
    <source>
        <dbReference type="Proteomes" id="UP000594681"/>
    </source>
</evidence>
<dbReference type="Proteomes" id="UP000594681">
    <property type="component" value="Chromosome"/>
</dbReference>
<dbReference type="AlphaFoldDB" id="A0A7T0KFJ4"/>
<evidence type="ECO:0000313" key="1">
    <source>
        <dbReference type="EMBL" id="QPK79421.1"/>
    </source>
</evidence>
<dbReference type="InterPro" id="IPR033788">
    <property type="entry name" value="VbhA-like"/>
</dbReference>
<dbReference type="CDD" id="cd11586">
    <property type="entry name" value="VbhA_like"/>
    <property type="match status" value="1"/>
</dbReference>
<protein>
    <submittedName>
        <fullName evidence="1">Antitoxin VbhA family protein</fullName>
    </submittedName>
</protein>
<name>A0A7T0KFJ4_9CORY</name>
<accession>A0A7T0KFJ4</accession>